<evidence type="ECO:0000256" key="1">
    <source>
        <dbReference type="ARBA" id="ARBA00004651"/>
    </source>
</evidence>
<dbReference type="PANTHER" id="PTHR35007">
    <property type="entry name" value="INTEGRAL MEMBRANE PROTEIN-RELATED"/>
    <property type="match status" value="1"/>
</dbReference>
<proteinExistence type="predicted"/>
<organism evidence="8 9">
    <name type="scientific">Sediminihabitans luteus</name>
    <dbReference type="NCBI Taxonomy" id="1138585"/>
    <lineage>
        <taxon>Bacteria</taxon>
        <taxon>Bacillati</taxon>
        <taxon>Actinomycetota</taxon>
        <taxon>Actinomycetes</taxon>
        <taxon>Micrococcales</taxon>
        <taxon>Cellulomonadaceae</taxon>
        <taxon>Sediminihabitans</taxon>
    </lineage>
</organism>
<comment type="caution">
    <text evidence="8">The sequence shown here is derived from an EMBL/GenBank/DDBJ whole genome shotgun (WGS) entry which is preliminary data.</text>
</comment>
<sequence length="310" mass="32163">MNPWVVGVCSGLGAGLGVLVVLRALAARRPSLVARVSPYLRARSATSGLLAEDDAPGRLAAALALVLPDPATVERALARLGASRDDVARRIRRADLPWTVEAFRLRQVVVGCLGLAGGLAAAVLLAVLRDAQPVPLVLLVGLCGLLGVLGCDRDLTARARARESRMLEEFPTFAELVALAVGAGEGPAASIERVARSMRGELAREFVRVAAEVHAGVGLTDALEALAGRTGLPSLARFAETVAVAVARGTPLAHVLRAQAQDVRDAGRAALMETGGKKEVLMMVPVVLLVLPVTVVFAVFPGISTLQVGL</sequence>
<feature type="transmembrane region" description="Helical" evidence="6">
    <location>
        <begin position="134"/>
        <end position="152"/>
    </location>
</feature>
<evidence type="ECO:0000256" key="4">
    <source>
        <dbReference type="ARBA" id="ARBA00022989"/>
    </source>
</evidence>
<evidence type="ECO:0000313" key="8">
    <source>
        <dbReference type="EMBL" id="PJJ76929.1"/>
    </source>
</evidence>
<dbReference type="InterPro" id="IPR018076">
    <property type="entry name" value="T2SS_GspF_dom"/>
</dbReference>
<keyword evidence="2" id="KW-1003">Cell membrane</keyword>
<evidence type="ECO:0000256" key="5">
    <source>
        <dbReference type="ARBA" id="ARBA00023136"/>
    </source>
</evidence>
<dbReference type="EMBL" id="PGFE01000001">
    <property type="protein sequence ID" value="PJJ76929.1"/>
    <property type="molecule type" value="Genomic_DNA"/>
</dbReference>
<keyword evidence="3 6" id="KW-0812">Transmembrane</keyword>
<gene>
    <name evidence="8" type="ORF">CLV28_0141</name>
</gene>
<evidence type="ECO:0000313" key="9">
    <source>
        <dbReference type="Proteomes" id="UP000231693"/>
    </source>
</evidence>
<evidence type="ECO:0000256" key="3">
    <source>
        <dbReference type="ARBA" id="ARBA00022692"/>
    </source>
</evidence>
<protein>
    <submittedName>
        <fullName evidence="8">Tight adherence protein C</fullName>
    </submittedName>
</protein>
<feature type="domain" description="Type II secretion system protein GspF" evidence="7">
    <location>
        <begin position="173"/>
        <end position="299"/>
    </location>
</feature>
<dbReference type="AlphaFoldDB" id="A0A2M9CYB8"/>
<keyword evidence="5 6" id="KW-0472">Membrane</keyword>
<dbReference type="Pfam" id="PF00482">
    <property type="entry name" value="T2SSF"/>
    <property type="match status" value="1"/>
</dbReference>
<dbReference type="OrthoDB" id="5185234at2"/>
<dbReference type="Proteomes" id="UP000231693">
    <property type="component" value="Unassembled WGS sequence"/>
</dbReference>
<feature type="transmembrane region" description="Helical" evidence="6">
    <location>
        <begin position="108"/>
        <end position="128"/>
    </location>
</feature>
<keyword evidence="4 6" id="KW-1133">Transmembrane helix</keyword>
<feature type="transmembrane region" description="Helical" evidence="6">
    <location>
        <begin position="280"/>
        <end position="303"/>
    </location>
</feature>
<keyword evidence="9" id="KW-1185">Reference proteome</keyword>
<feature type="transmembrane region" description="Helical" evidence="6">
    <location>
        <begin position="6"/>
        <end position="26"/>
    </location>
</feature>
<dbReference type="GO" id="GO:0005886">
    <property type="term" value="C:plasma membrane"/>
    <property type="evidence" value="ECO:0007669"/>
    <property type="project" value="UniProtKB-SubCell"/>
</dbReference>
<accession>A0A2M9CYB8</accession>
<comment type="subcellular location">
    <subcellularLocation>
        <location evidence="1">Cell membrane</location>
        <topology evidence="1">Multi-pass membrane protein</topology>
    </subcellularLocation>
</comment>
<evidence type="ECO:0000256" key="2">
    <source>
        <dbReference type="ARBA" id="ARBA00022475"/>
    </source>
</evidence>
<dbReference type="RefSeq" id="WP_100421404.1">
    <property type="nucleotide sequence ID" value="NZ_BOOX01000009.1"/>
</dbReference>
<name>A0A2M9CYB8_9CELL</name>
<dbReference type="PANTHER" id="PTHR35007:SF2">
    <property type="entry name" value="PILUS ASSEMBLE PROTEIN"/>
    <property type="match status" value="1"/>
</dbReference>
<reference evidence="8 9" key="1">
    <citation type="submission" date="2017-11" db="EMBL/GenBank/DDBJ databases">
        <title>Genomic Encyclopedia of Archaeal and Bacterial Type Strains, Phase II (KMG-II): From Individual Species to Whole Genera.</title>
        <authorList>
            <person name="Goeker M."/>
        </authorList>
    </citation>
    <scope>NUCLEOTIDE SEQUENCE [LARGE SCALE GENOMIC DNA]</scope>
    <source>
        <strain evidence="8 9">DSM 25478</strain>
    </source>
</reference>
<evidence type="ECO:0000259" key="7">
    <source>
        <dbReference type="Pfam" id="PF00482"/>
    </source>
</evidence>
<evidence type="ECO:0000256" key="6">
    <source>
        <dbReference type="SAM" id="Phobius"/>
    </source>
</evidence>